<evidence type="ECO:0000256" key="1">
    <source>
        <dbReference type="SAM" id="Phobius"/>
    </source>
</evidence>
<accession>A0A0D0BP49</accession>
<protein>
    <submittedName>
        <fullName evidence="2">Uncharacterized protein</fullName>
    </submittedName>
</protein>
<reference evidence="3" key="2">
    <citation type="submission" date="2015-01" db="EMBL/GenBank/DDBJ databases">
        <title>Evolutionary Origins and Diversification of the Mycorrhizal Mutualists.</title>
        <authorList>
            <consortium name="DOE Joint Genome Institute"/>
            <consortium name="Mycorrhizal Genomics Consortium"/>
            <person name="Kohler A."/>
            <person name="Kuo A."/>
            <person name="Nagy L.G."/>
            <person name="Floudas D."/>
            <person name="Copeland A."/>
            <person name="Barry K.W."/>
            <person name="Cichocki N."/>
            <person name="Veneault-Fourrey C."/>
            <person name="LaButti K."/>
            <person name="Lindquist E.A."/>
            <person name="Lipzen A."/>
            <person name="Lundell T."/>
            <person name="Morin E."/>
            <person name="Murat C."/>
            <person name="Riley R."/>
            <person name="Ohm R."/>
            <person name="Sun H."/>
            <person name="Tunlid A."/>
            <person name="Henrissat B."/>
            <person name="Grigoriev I.V."/>
            <person name="Hibbett D.S."/>
            <person name="Martin F."/>
        </authorList>
    </citation>
    <scope>NUCLEOTIDE SEQUENCE [LARGE SCALE GENOMIC DNA]</scope>
    <source>
        <strain evidence="3">Ve08.2h10</strain>
    </source>
</reference>
<name>A0A0D0BP49_9AGAM</name>
<keyword evidence="3" id="KW-1185">Reference proteome</keyword>
<feature type="transmembrane region" description="Helical" evidence="1">
    <location>
        <begin position="61"/>
        <end position="81"/>
    </location>
</feature>
<keyword evidence="1" id="KW-1133">Transmembrane helix</keyword>
<sequence length="134" mass="15201">MYLSRGTNLRWNETRTEVFLHGGVMEEWRNGSDKVDSRATTRRIQDGDAYSSFSILGAPSFGFPLLSIGPLFIFICLFLALEYRTRLFLLWLESLGLHMARHRNSRGTLCSNPCRLSYLPSLPLTGQSSNGVLR</sequence>
<dbReference type="Proteomes" id="UP000054538">
    <property type="component" value="Unassembled WGS sequence"/>
</dbReference>
<keyword evidence="1" id="KW-0812">Transmembrane</keyword>
<evidence type="ECO:0000313" key="2">
    <source>
        <dbReference type="EMBL" id="KIK73317.1"/>
    </source>
</evidence>
<dbReference type="HOGENOM" id="CLU_1896891_0_0_1"/>
<reference evidence="2 3" key="1">
    <citation type="submission" date="2014-04" db="EMBL/GenBank/DDBJ databases">
        <authorList>
            <consortium name="DOE Joint Genome Institute"/>
            <person name="Kuo A."/>
            <person name="Kohler A."/>
            <person name="Jargeat P."/>
            <person name="Nagy L.G."/>
            <person name="Floudas D."/>
            <person name="Copeland A."/>
            <person name="Barry K.W."/>
            <person name="Cichocki N."/>
            <person name="Veneault-Fourrey C."/>
            <person name="LaButti K."/>
            <person name="Lindquist E.A."/>
            <person name="Lipzen A."/>
            <person name="Lundell T."/>
            <person name="Morin E."/>
            <person name="Murat C."/>
            <person name="Sun H."/>
            <person name="Tunlid A."/>
            <person name="Henrissat B."/>
            <person name="Grigoriev I.V."/>
            <person name="Hibbett D.S."/>
            <person name="Martin F."/>
            <person name="Nordberg H.P."/>
            <person name="Cantor M.N."/>
            <person name="Hua S.X."/>
        </authorList>
    </citation>
    <scope>NUCLEOTIDE SEQUENCE [LARGE SCALE GENOMIC DNA]</scope>
    <source>
        <strain evidence="2 3">Ve08.2h10</strain>
    </source>
</reference>
<gene>
    <name evidence="2" type="ORF">PAXRUDRAFT_603983</name>
</gene>
<dbReference type="AlphaFoldDB" id="A0A0D0BP49"/>
<organism evidence="2 3">
    <name type="scientific">Paxillus rubicundulus Ve08.2h10</name>
    <dbReference type="NCBI Taxonomy" id="930991"/>
    <lineage>
        <taxon>Eukaryota</taxon>
        <taxon>Fungi</taxon>
        <taxon>Dikarya</taxon>
        <taxon>Basidiomycota</taxon>
        <taxon>Agaricomycotina</taxon>
        <taxon>Agaricomycetes</taxon>
        <taxon>Agaricomycetidae</taxon>
        <taxon>Boletales</taxon>
        <taxon>Paxilineae</taxon>
        <taxon>Paxillaceae</taxon>
        <taxon>Paxillus</taxon>
    </lineage>
</organism>
<dbReference type="EMBL" id="KN829879">
    <property type="protein sequence ID" value="KIK73317.1"/>
    <property type="molecule type" value="Genomic_DNA"/>
</dbReference>
<proteinExistence type="predicted"/>
<keyword evidence="1" id="KW-0472">Membrane</keyword>
<evidence type="ECO:0000313" key="3">
    <source>
        <dbReference type="Proteomes" id="UP000054538"/>
    </source>
</evidence>
<dbReference type="InParanoid" id="A0A0D0BP49"/>